<evidence type="ECO:0000256" key="2">
    <source>
        <dbReference type="RuleBase" id="RU361268"/>
    </source>
</evidence>
<evidence type="ECO:0000313" key="4">
    <source>
        <dbReference type="Proteomes" id="UP001142055"/>
    </source>
</evidence>
<dbReference type="FunFam" id="2.20.25.20:FF:000001">
    <property type="entry name" value="Casein kinase II subunit beta"/>
    <property type="match status" value="1"/>
</dbReference>
<comment type="subunit">
    <text evidence="2">Tetramer of two alpha and two beta subunits.</text>
</comment>
<keyword evidence="4" id="KW-1185">Reference proteome</keyword>
<dbReference type="GO" id="GO:0005956">
    <property type="term" value="C:protein kinase CK2 complex"/>
    <property type="evidence" value="ECO:0007669"/>
    <property type="project" value="UniProtKB-UniRule"/>
</dbReference>
<sequence>MSKKVTWIKRFCSLDGNEFLCEVDEDFIVDKFNLTGLEEQVPFYKKSLDIILNLIDNRTLDEMLSDSNDEDFNSNRSQYNCKIQILASAELLYGLIHARYILTDAGLQKMKEKYNQSQFGQCTRYYCEKSAMLPIGLRDEPRITPVRLYCPRCMDIYVPHLSISSKYISIDGAYFGTNFPHMFFMVYPEARPLKPSQQFVPSLYGFKIHSSAYEYQQNQSISAKKAKSCPMQRGSKGDANCNGDSTYKIQLSQIQSSTNEKVL</sequence>
<dbReference type="SMART" id="SM01085">
    <property type="entry name" value="CK_II_beta"/>
    <property type="match status" value="1"/>
</dbReference>
<dbReference type="PRINTS" id="PR00472">
    <property type="entry name" value="CASNKINASEII"/>
</dbReference>
<evidence type="ECO:0000256" key="1">
    <source>
        <dbReference type="ARBA" id="ARBA00006941"/>
    </source>
</evidence>
<dbReference type="Proteomes" id="UP001142055">
    <property type="component" value="Chromosome 1"/>
</dbReference>
<comment type="caution">
    <text evidence="3">The sequence shown here is derived from an EMBL/GenBank/DDBJ whole genome shotgun (WGS) entry which is preliminary data.</text>
</comment>
<dbReference type="PANTHER" id="PTHR11740:SF0">
    <property type="entry name" value="CASEIN KINASE II SUBUNIT BETA"/>
    <property type="match status" value="1"/>
</dbReference>
<accession>A0A9Q0RR39</accession>
<evidence type="ECO:0000313" key="3">
    <source>
        <dbReference type="EMBL" id="KAJ6222626.1"/>
    </source>
</evidence>
<dbReference type="FunFam" id="1.10.1820.10:FF:000005">
    <property type="entry name" value="Casein kinase II subunit beta"/>
    <property type="match status" value="1"/>
</dbReference>
<dbReference type="Gene3D" id="2.20.25.20">
    <property type="match status" value="1"/>
</dbReference>
<comment type="similarity">
    <text evidence="1 2">Belongs to the casein kinase 2 subunit beta family.</text>
</comment>
<dbReference type="InterPro" id="IPR016149">
    <property type="entry name" value="Casein_kin_II_reg-sub_N"/>
</dbReference>
<dbReference type="GO" id="GO:0019887">
    <property type="term" value="F:protein kinase regulator activity"/>
    <property type="evidence" value="ECO:0007669"/>
    <property type="project" value="InterPro"/>
</dbReference>
<name>A0A9Q0RR39_BLOTA</name>
<reference evidence="3" key="1">
    <citation type="submission" date="2022-12" db="EMBL/GenBank/DDBJ databases">
        <title>Genome assemblies of Blomia tropicalis.</title>
        <authorList>
            <person name="Cui Y."/>
        </authorList>
    </citation>
    <scope>NUCLEOTIDE SEQUENCE</scope>
    <source>
        <tissue evidence="3">Adult mites</tissue>
    </source>
</reference>
<dbReference type="GO" id="GO:0005737">
    <property type="term" value="C:cytoplasm"/>
    <property type="evidence" value="ECO:0007669"/>
    <property type="project" value="TreeGrafter"/>
</dbReference>
<dbReference type="SUPFAM" id="SSF57798">
    <property type="entry name" value="Casein kinase II beta subunit"/>
    <property type="match status" value="1"/>
</dbReference>
<gene>
    <name evidence="3" type="ORF">RDWZM_001171</name>
</gene>
<organism evidence="3 4">
    <name type="scientific">Blomia tropicalis</name>
    <name type="common">Mite</name>
    <dbReference type="NCBI Taxonomy" id="40697"/>
    <lineage>
        <taxon>Eukaryota</taxon>
        <taxon>Metazoa</taxon>
        <taxon>Ecdysozoa</taxon>
        <taxon>Arthropoda</taxon>
        <taxon>Chelicerata</taxon>
        <taxon>Arachnida</taxon>
        <taxon>Acari</taxon>
        <taxon>Acariformes</taxon>
        <taxon>Sarcoptiformes</taxon>
        <taxon>Astigmata</taxon>
        <taxon>Glycyphagoidea</taxon>
        <taxon>Echimyopodidae</taxon>
        <taxon>Blomia</taxon>
    </lineage>
</organism>
<protein>
    <recommendedName>
        <fullName evidence="2">Casein kinase II subunit beta</fullName>
        <shortName evidence="2">CK II beta</shortName>
    </recommendedName>
</protein>
<dbReference type="AlphaFoldDB" id="A0A9Q0RR39"/>
<dbReference type="PANTHER" id="PTHR11740">
    <property type="entry name" value="CASEIN KINASE II SUBUNIT BETA"/>
    <property type="match status" value="1"/>
</dbReference>
<dbReference type="InterPro" id="IPR000704">
    <property type="entry name" value="Casein_kinase_II_reg-sub"/>
</dbReference>
<proteinExistence type="inferred from homology"/>
<dbReference type="Gene3D" id="1.10.1820.10">
    <property type="entry name" value="protein kinase ck2 holoenzyme, chain C, domain 1"/>
    <property type="match status" value="1"/>
</dbReference>
<dbReference type="EMBL" id="JAPWDV010000001">
    <property type="protein sequence ID" value="KAJ6222626.1"/>
    <property type="molecule type" value="Genomic_DNA"/>
</dbReference>
<dbReference type="Pfam" id="PF01214">
    <property type="entry name" value="CK_II_beta"/>
    <property type="match status" value="1"/>
</dbReference>
<dbReference type="InterPro" id="IPR035991">
    <property type="entry name" value="Casein_kinase_II_beta-like"/>
</dbReference>
<dbReference type="OMA" id="FGFSVYH"/>